<organism evidence="4 5">
    <name type="scientific">Chaetoceros tenuissimus</name>
    <dbReference type="NCBI Taxonomy" id="426638"/>
    <lineage>
        <taxon>Eukaryota</taxon>
        <taxon>Sar</taxon>
        <taxon>Stramenopiles</taxon>
        <taxon>Ochrophyta</taxon>
        <taxon>Bacillariophyta</taxon>
        <taxon>Coscinodiscophyceae</taxon>
        <taxon>Chaetocerotophycidae</taxon>
        <taxon>Chaetocerotales</taxon>
        <taxon>Chaetocerotaceae</taxon>
        <taxon>Chaetoceros</taxon>
    </lineage>
</organism>
<gene>
    <name evidence="4" type="ORF">CTEN210_12900</name>
</gene>
<keyword evidence="2" id="KW-1133">Transmembrane helix</keyword>
<feature type="region of interest" description="Disordered" evidence="1">
    <location>
        <begin position="1"/>
        <end position="28"/>
    </location>
</feature>
<accession>A0AAD3D2C3</accession>
<dbReference type="Proteomes" id="UP001054902">
    <property type="component" value="Unassembled WGS sequence"/>
</dbReference>
<name>A0AAD3D2C3_9STRA</name>
<dbReference type="InterPro" id="IPR018247">
    <property type="entry name" value="EF_Hand_1_Ca_BS"/>
</dbReference>
<evidence type="ECO:0000259" key="3">
    <source>
        <dbReference type="PROSITE" id="PS50222"/>
    </source>
</evidence>
<dbReference type="PROSITE" id="PS00018">
    <property type="entry name" value="EF_HAND_1"/>
    <property type="match status" value="1"/>
</dbReference>
<dbReference type="PROSITE" id="PS50222">
    <property type="entry name" value="EF_HAND_2"/>
    <property type="match status" value="1"/>
</dbReference>
<evidence type="ECO:0000313" key="5">
    <source>
        <dbReference type="Proteomes" id="UP001054902"/>
    </source>
</evidence>
<dbReference type="InterPro" id="IPR002048">
    <property type="entry name" value="EF_hand_dom"/>
</dbReference>
<keyword evidence="2" id="KW-0812">Transmembrane</keyword>
<dbReference type="EMBL" id="BLLK01000052">
    <property type="protein sequence ID" value="GFH56424.1"/>
    <property type="molecule type" value="Genomic_DNA"/>
</dbReference>
<proteinExistence type="predicted"/>
<evidence type="ECO:0000256" key="1">
    <source>
        <dbReference type="SAM" id="MobiDB-lite"/>
    </source>
</evidence>
<keyword evidence="5" id="KW-1185">Reference proteome</keyword>
<feature type="domain" description="EF-hand" evidence="3">
    <location>
        <begin position="55"/>
        <end position="90"/>
    </location>
</feature>
<dbReference type="AlphaFoldDB" id="A0AAD3D2C3"/>
<reference evidence="4 5" key="1">
    <citation type="journal article" date="2021" name="Sci. Rep.">
        <title>The genome of the diatom Chaetoceros tenuissimus carries an ancient integrated fragment of an extant virus.</title>
        <authorList>
            <person name="Hongo Y."/>
            <person name="Kimura K."/>
            <person name="Takaki Y."/>
            <person name="Yoshida Y."/>
            <person name="Baba S."/>
            <person name="Kobayashi G."/>
            <person name="Nagasaki K."/>
            <person name="Hano T."/>
            <person name="Tomaru Y."/>
        </authorList>
    </citation>
    <scope>NUCLEOTIDE SEQUENCE [LARGE SCALE GENOMIC DNA]</scope>
    <source>
        <strain evidence="4 5">NIES-3715</strain>
    </source>
</reference>
<protein>
    <recommendedName>
        <fullName evidence="3">EF-hand domain-containing protein</fullName>
    </recommendedName>
</protein>
<keyword evidence="2" id="KW-0472">Membrane</keyword>
<feature type="transmembrane region" description="Helical" evidence="2">
    <location>
        <begin position="104"/>
        <end position="127"/>
    </location>
</feature>
<evidence type="ECO:0000256" key="2">
    <source>
        <dbReference type="SAM" id="Phobius"/>
    </source>
</evidence>
<sequence>MRQSNNQESFSDNNPKPTSSYDLATGRRTSMTSTSAQHYLEVAQVLRKSEAIDEKYHDIIVEQIQQMDQDKNGVIDDQELYEGIAASCKQAVDNERKLGKYKKIVLGLLVFVVLLAGANFATSWLAYEFGKDVKVDGETLINKFGEAVKVSQNKLEFMLVSTAWMNDEFNSNVQRVMIQETIDEASHKVKKHYFNVAGMEIYPKESMLLTSALGDTLSWNIADEDNIHVKLASGEEFTLANACSMCTSFSVFETDEILSAYQEYLNHFGIVHEDLHDGHLHRNLEHRDGCNKVIDG</sequence>
<comment type="caution">
    <text evidence="4">The sequence shown here is derived from an EMBL/GenBank/DDBJ whole genome shotgun (WGS) entry which is preliminary data.</text>
</comment>
<dbReference type="GO" id="GO:0005509">
    <property type="term" value="F:calcium ion binding"/>
    <property type="evidence" value="ECO:0007669"/>
    <property type="project" value="InterPro"/>
</dbReference>
<evidence type="ECO:0000313" key="4">
    <source>
        <dbReference type="EMBL" id="GFH56424.1"/>
    </source>
</evidence>